<name>A0ABW8Q4I3_9NEIS</name>
<reference evidence="1 2" key="1">
    <citation type="submission" date="2024-11" db="EMBL/GenBank/DDBJ databases">
        <authorList>
            <person name="Mikucki A.G."/>
            <person name="Kahler C.M."/>
        </authorList>
    </citation>
    <scope>NUCLEOTIDE SEQUENCE [LARGE SCALE GENOMIC DNA]</scope>
    <source>
        <strain evidence="1 2">EXNM717</strain>
    </source>
</reference>
<dbReference type="RefSeq" id="WP_293277519.1">
    <property type="nucleotide sequence ID" value="NZ_CAUJQB010000067.1"/>
</dbReference>
<keyword evidence="2" id="KW-1185">Reference proteome</keyword>
<dbReference type="Gene3D" id="2.30.110.10">
    <property type="entry name" value="Electron Transport, Fmn-binding Protein, Chain A"/>
    <property type="match status" value="1"/>
</dbReference>
<comment type="caution">
    <text evidence="1">The sequence shown here is derived from an EMBL/GenBank/DDBJ whole genome shotgun (WGS) entry which is preliminary data.</text>
</comment>
<gene>
    <name evidence="1" type="ORF">ACI43T_08125</name>
</gene>
<sequence>MPESIFKQVSLDILRLHQQTVRSLLATQCCNDCEVHDAIYVTLDGRYYVWLPCMAEAKQPQTGILLIEDEDSHARLSWVASTREVKQKDSLYNRVVSALQRKMRRTKNKFNQTADARLLELTPQQGRLTTDSKDLSLSPHDLVKALYPATHQLGEFAL</sequence>
<proteinExistence type="predicted"/>
<evidence type="ECO:0000313" key="1">
    <source>
        <dbReference type="EMBL" id="MFK7642456.1"/>
    </source>
</evidence>
<dbReference type="Proteomes" id="UP001621964">
    <property type="component" value="Unassembled WGS sequence"/>
</dbReference>
<accession>A0ABW8Q4I3</accession>
<evidence type="ECO:0000313" key="2">
    <source>
        <dbReference type="Proteomes" id="UP001621964"/>
    </source>
</evidence>
<protein>
    <submittedName>
        <fullName evidence="1">Pyridoxamine 5'-phosphate oxidase family protein</fullName>
    </submittedName>
</protein>
<dbReference type="EMBL" id="JBJGEB010000007">
    <property type="protein sequence ID" value="MFK7642456.1"/>
    <property type="molecule type" value="Genomic_DNA"/>
</dbReference>
<dbReference type="InterPro" id="IPR012349">
    <property type="entry name" value="Split_barrel_FMN-bd"/>
</dbReference>
<organism evidence="1 2">
    <name type="scientific">Neisseria oralis</name>
    <dbReference type="NCBI Taxonomy" id="1107316"/>
    <lineage>
        <taxon>Bacteria</taxon>
        <taxon>Pseudomonadati</taxon>
        <taxon>Pseudomonadota</taxon>
        <taxon>Betaproteobacteria</taxon>
        <taxon>Neisseriales</taxon>
        <taxon>Neisseriaceae</taxon>
        <taxon>Neisseria</taxon>
    </lineage>
</organism>